<accession>A0A920CZY4</accession>
<gene>
    <name evidence="1" type="ORF">J40TS1_48780</name>
</gene>
<sequence>MMVLTKKVLLIVEGAQAEKKLMRHFYSLYSISNIEIVSFETNIYVLHRHLQQFYSTNTGHIDYDAIDIVLVINEYLKLEENNKFNRTDFSDILLIFDFDPHDNLFDFKVVKELLLHFNNSTENGKLYINYPMVEAYKDIVNNFDHFQASKVQLTDIRRYKQLVGSRSVYTDLRKIDAETGNTIIQFHLNKLENITNKQLMDEDIYSALGELQNYTLQTEHAVFIINTCLIYFIEEYGELYI</sequence>
<reference evidence="1" key="1">
    <citation type="submission" date="2021-03" db="EMBL/GenBank/DDBJ databases">
        <title>Antimicrobial resistance genes in bacteria isolated from Japanese honey, and their potential for conferring macrolide and lincosamide resistance in the American foulbrood pathogen Paenibacillus larvae.</title>
        <authorList>
            <person name="Okamoto M."/>
            <person name="Kumagai M."/>
            <person name="Kanamori H."/>
            <person name="Takamatsu D."/>
        </authorList>
    </citation>
    <scope>NUCLEOTIDE SEQUENCE</scope>
    <source>
        <strain evidence="1">J40TS1</strain>
    </source>
</reference>
<keyword evidence="2" id="KW-1185">Reference proteome</keyword>
<protein>
    <submittedName>
        <fullName evidence="1">Uncharacterized protein</fullName>
    </submittedName>
</protein>
<proteinExistence type="predicted"/>
<dbReference type="AlphaFoldDB" id="A0A920CZY4"/>
<evidence type="ECO:0000313" key="1">
    <source>
        <dbReference type="EMBL" id="GIP19236.1"/>
    </source>
</evidence>
<dbReference type="EMBL" id="BOSE01000013">
    <property type="protein sequence ID" value="GIP19236.1"/>
    <property type="molecule type" value="Genomic_DNA"/>
</dbReference>
<comment type="caution">
    <text evidence="1">The sequence shown here is derived from an EMBL/GenBank/DDBJ whole genome shotgun (WGS) entry which is preliminary data.</text>
</comment>
<name>A0A920CZY4_9BACL</name>
<organism evidence="1 2">
    <name type="scientific">Paenibacillus montaniterrae</name>
    <dbReference type="NCBI Taxonomy" id="429341"/>
    <lineage>
        <taxon>Bacteria</taxon>
        <taxon>Bacillati</taxon>
        <taxon>Bacillota</taxon>
        <taxon>Bacilli</taxon>
        <taxon>Bacillales</taxon>
        <taxon>Paenibacillaceae</taxon>
        <taxon>Paenibacillus</taxon>
    </lineage>
</organism>
<evidence type="ECO:0000313" key="2">
    <source>
        <dbReference type="Proteomes" id="UP000683139"/>
    </source>
</evidence>
<dbReference type="Proteomes" id="UP000683139">
    <property type="component" value="Unassembled WGS sequence"/>
</dbReference>